<evidence type="ECO:0000313" key="1">
    <source>
        <dbReference type="EMBL" id="KAI3797540.1"/>
    </source>
</evidence>
<name>A0ACB9HQY9_9ASTR</name>
<dbReference type="EMBL" id="CM042028">
    <property type="protein sequence ID" value="KAI3797540.1"/>
    <property type="molecule type" value="Genomic_DNA"/>
</dbReference>
<sequence length="120" mass="13671">MLVGFSALIFVVFFWDLEIVWFVGVGMVFDLGFDFDFWSWLGISFSFYFLADAAVLFGAGMFWLETLKLAPNESLLPKGTSQLGPPEAVYMEFSDAVERKFVTQLISRLHQAWGKQAYVC</sequence>
<dbReference type="Proteomes" id="UP001056120">
    <property type="component" value="Linkage Group LG11"/>
</dbReference>
<proteinExistence type="predicted"/>
<accession>A0ACB9HQY9</accession>
<organism evidence="1 2">
    <name type="scientific">Smallanthus sonchifolius</name>
    <dbReference type="NCBI Taxonomy" id="185202"/>
    <lineage>
        <taxon>Eukaryota</taxon>
        <taxon>Viridiplantae</taxon>
        <taxon>Streptophyta</taxon>
        <taxon>Embryophyta</taxon>
        <taxon>Tracheophyta</taxon>
        <taxon>Spermatophyta</taxon>
        <taxon>Magnoliopsida</taxon>
        <taxon>eudicotyledons</taxon>
        <taxon>Gunneridae</taxon>
        <taxon>Pentapetalae</taxon>
        <taxon>asterids</taxon>
        <taxon>campanulids</taxon>
        <taxon>Asterales</taxon>
        <taxon>Asteraceae</taxon>
        <taxon>Asteroideae</taxon>
        <taxon>Heliantheae alliance</taxon>
        <taxon>Millerieae</taxon>
        <taxon>Smallanthus</taxon>
    </lineage>
</organism>
<evidence type="ECO:0000313" key="2">
    <source>
        <dbReference type="Proteomes" id="UP001056120"/>
    </source>
</evidence>
<reference evidence="1 2" key="2">
    <citation type="journal article" date="2022" name="Mol. Ecol. Resour.">
        <title>The genomes of chicory, endive, great burdock and yacon provide insights into Asteraceae paleo-polyploidization history and plant inulin production.</title>
        <authorList>
            <person name="Fan W."/>
            <person name="Wang S."/>
            <person name="Wang H."/>
            <person name="Wang A."/>
            <person name="Jiang F."/>
            <person name="Liu H."/>
            <person name="Zhao H."/>
            <person name="Xu D."/>
            <person name="Zhang Y."/>
        </authorList>
    </citation>
    <scope>NUCLEOTIDE SEQUENCE [LARGE SCALE GENOMIC DNA]</scope>
    <source>
        <strain evidence="2">cv. Yunnan</strain>
        <tissue evidence="1">Leaves</tissue>
    </source>
</reference>
<keyword evidence="2" id="KW-1185">Reference proteome</keyword>
<gene>
    <name evidence="1" type="ORF">L1987_32798</name>
</gene>
<reference evidence="2" key="1">
    <citation type="journal article" date="2022" name="Mol. Ecol. Resour.">
        <title>The genomes of chicory, endive, great burdock and yacon provide insights into Asteraceae palaeo-polyploidization history and plant inulin production.</title>
        <authorList>
            <person name="Fan W."/>
            <person name="Wang S."/>
            <person name="Wang H."/>
            <person name="Wang A."/>
            <person name="Jiang F."/>
            <person name="Liu H."/>
            <person name="Zhao H."/>
            <person name="Xu D."/>
            <person name="Zhang Y."/>
        </authorList>
    </citation>
    <scope>NUCLEOTIDE SEQUENCE [LARGE SCALE GENOMIC DNA]</scope>
    <source>
        <strain evidence="2">cv. Yunnan</strain>
    </source>
</reference>
<protein>
    <submittedName>
        <fullName evidence="1">Uncharacterized protein</fullName>
    </submittedName>
</protein>
<comment type="caution">
    <text evidence="1">The sequence shown here is derived from an EMBL/GenBank/DDBJ whole genome shotgun (WGS) entry which is preliminary data.</text>
</comment>